<protein>
    <recommendedName>
        <fullName evidence="6">Bacterial Pleckstrin homology domain-containing protein</fullName>
    </recommendedName>
</protein>
<dbReference type="Proteomes" id="UP000184203">
    <property type="component" value="Unassembled WGS sequence"/>
</dbReference>
<dbReference type="RefSeq" id="WP_007979355.1">
    <property type="nucleotide sequence ID" value="NZ_AEMG01000009.1"/>
</dbReference>
<gene>
    <name evidence="3" type="ORF">SAMN05444342_2214</name>
    <name evidence="2" type="ORF">ZOD2009_10055</name>
</gene>
<feature type="transmembrane region" description="Helical" evidence="1">
    <location>
        <begin position="16"/>
        <end position="36"/>
    </location>
</feature>
<dbReference type="PATRIC" id="fig|797209.4.peg.1968"/>
<dbReference type="eggNOG" id="arCOG03338">
    <property type="taxonomic scope" value="Archaea"/>
</dbReference>
<reference evidence="3" key="3">
    <citation type="submission" date="2016-11" db="EMBL/GenBank/DDBJ databases">
        <authorList>
            <person name="Jaros S."/>
            <person name="Januszkiewicz K."/>
            <person name="Wedrychowicz H."/>
        </authorList>
    </citation>
    <scope>NUCLEOTIDE SEQUENCE [LARGE SCALE GENOMIC DNA]</scope>
    <source>
        <strain evidence="3">DX253</strain>
    </source>
</reference>
<evidence type="ECO:0000313" key="4">
    <source>
        <dbReference type="Proteomes" id="UP000003751"/>
    </source>
</evidence>
<dbReference type="Proteomes" id="UP000003751">
    <property type="component" value="Unassembled WGS sequence"/>
</dbReference>
<dbReference type="EMBL" id="FRAN01000003">
    <property type="protein sequence ID" value="SHK79892.1"/>
    <property type="molecule type" value="Genomic_DNA"/>
</dbReference>
<keyword evidence="1" id="KW-0472">Membrane</keyword>
<organism evidence="2 4">
    <name type="scientific">Haladaptatus paucihalophilus DX253</name>
    <dbReference type="NCBI Taxonomy" id="797209"/>
    <lineage>
        <taxon>Archaea</taxon>
        <taxon>Methanobacteriati</taxon>
        <taxon>Methanobacteriota</taxon>
        <taxon>Stenosarchaea group</taxon>
        <taxon>Halobacteria</taxon>
        <taxon>Halobacteriales</taxon>
        <taxon>Haladaptataceae</taxon>
        <taxon>Haladaptatus</taxon>
    </lineage>
</organism>
<evidence type="ECO:0008006" key="6">
    <source>
        <dbReference type="Google" id="ProtNLM"/>
    </source>
</evidence>
<feature type="transmembrane region" description="Helical" evidence="1">
    <location>
        <begin position="48"/>
        <end position="66"/>
    </location>
</feature>
<dbReference type="OrthoDB" id="132173at2157"/>
<reference evidence="2 4" key="1">
    <citation type="journal article" date="2014" name="ISME J.">
        <title>Trehalose/2-sulfotrehalose biosynthesis and glycine-betaine uptake are widely spread mechanisms for osmoadaptation in the Halobacteriales.</title>
        <authorList>
            <person name="Youssef N.H."/>
            <person name="Savage-Ashlock K.N."/>
            <person name="McCully A.L."/>
            <person name="Luedtke B."/>
            <person name="Shaw E.I."/>
            <person name="Hoff W.D."/>
            <person name="Elshahed M.S."/>
        </authorList>
    </citation>
    <scope>NUCLEOTIDE SEQUENCE [LARGE SCALE GENOMIC DNA]</scope>
    <source>
        <strain evidence="2 4">DX253</strain>
    </source>
</reference>
<keyword evidence="1" id="KW-1133">Transmembrane helix</keyword>
<reference evidence="5" key="2">
    <citation type="submission" date="2016-11" db="EMBL/GenBank/DDBJ databases">
        <authorList>
            <person name="Varghese N."/>
            <person name="Submissions S."/>
        </authorList>
    </citation>
    <scope>NUCLEOTIDE SEQUENCE [LARGE SCALE GENOMIC DNA]</scope>
    <source>
        <strain evidence="5">DX253</strain>
    </source>
</reference>
<keyword evidence="5" id="KW-1185">Reference proteome</keyword>
<proteinExistence type="predicted"/>
<accession>E7QT83</accession>
<evidence type="ECO:0000313" key="3">
    <source>
        <dbReference type="EMBL" id="SHK79892.1"/>
    </source>
</evidence>
<dbReference type="AlphaFoldDB" id="E7QT83"/>
<keyword evidence="1" id="KW-0812">Transmembrane</keyword>
<evidence type="ECO:0000313" key="5">
    <source>
        <dbReference type="Proteomes" id="UP000184203"/>
    </source>
</evidence>
<name>E7QT83_HALPU</name>
<sequence length="176" mass="19935">MNGDPRFRETQRFRQGWLWAFLLVTNVPILILLGVVFADEYGGLTPEAIRVGGLTLLALVLPLVLIHRAALVTEVRDDGVYLKFFPFHLRFRRIPFGEIEAVEAAEYSAMRDYGGWGIRWGVSLTRNGLAWEEKGKAYIVDGSEGVRLERDGGRALLVGSERADELRRAIEDGRRY</sequence>
<dbReference type="EMBL" id="AEMG01000009">
    <property type="protein sequence ID" value="EFW91812.1"/>
    <property type="molecule type" value="Genomic_DNA"/>
</dbReference>
<evidence type="ECO:0000256" key="1">
    <source>
        <dbReference type="SAM" id="Phobius"/>
    </source>
</evidence>
<evidence type="ECO:0000313" key="2">
    <source>
        <dbReference type="EMBL" id="EFW91812.1"/>
    </source>
</evidence>